<name>A0ABU3KM36_9BURK</name>
<proteinExistence type="predicted"/>
<dbReference type="RefSeq" id="WP_313874265.1">
    <property type="nucleotide sequence ID" value="NZ_JAVBIK010000001.1"/>
</dbReference>
<organism evidence="2 3">
    <name type="scientific">Rhodoferax potami</name>
    <dbReference type="NCBI Taxonomy" id="3068338"/>
    <lineage>
        <taxon>Bacteria</taxon>
        <taxon>Pseudomonadati</taxon>
        <taxon>Pseudomonadota</taxon>
        <taxon>Betaproteobacteria</taxon>
        <taxon>Burkholderiales</taxon>
        <taxon>Comamonadaceae</taxon>
        <taxon>Rhodoferax</taxon>
    </lineage>
</organism>
<dbReference type="Proteomes" id="UP001321700">
    <property type="component" value="Unassembled WGS sequence"/>
</dbReference>
<accession>A0ABU3KM36</accession>
<evidence type="ECO:0000259" key="1">
    <source>
        <dbReference type="Pfam" id="PF03466"/>
    </source>
</evidence>
<dbReference type="Gene3D" id="3.40.190.290">
    <property type="match status" value="1"/>
</dbReference>
<gene>
    <name evidence="2" type="ORF">RAE19_07285</name>
</gene>
<reference evidence="2 3" key="1">
    <citation type="submission" date="2023-08" db="EMBL/GenBank/DDBJ databases">
        <title>Rhodoferax potami sp. nov. and Rhodoferax mekongensis sp. nov., isolated from the Mekong River in Thailand.</title>
        <authorList>
            <person name="Kitikhun S."/>
            <person name="Charoenyingcharoen P."/>
            <person name="Siriarchawattana P."/>
            <person name="Likhitrattanapisal S."/>
            <person name="Nilsakha T."/>
            <person name="Chanpet A."/>
            <person name="Rattanawaree P."/>
            <person name="Ingsriswang S."/>
        </authorList>
    </citation>
    <scope>NUCLEOTIDE SEQUENCE [LARGE SCALE GENOMIC DNA]</scope>
    <source>
        <strain evidence="2 3">TBRC 17660</strain>
    </source>
</reference>
<dbReference type="EMBL" id="JAVBIK010000001">
    <property type="protein sequence ID" value="MDT7518508.1"/>
    <property type="molecule type" value="Genomic_DNA"/>
</dbReference>
<dbReference type="SUPFAM" id="SSF53850">
    <property type="entry name" value="Periplasmic binding protein-like II"/>
    <property type="match status" value="1"/>
</dbReference>
<feature type="domain" description="LysR substrate-binding" evidence="1">
    <location>
        <begin position="31"/>
        <end position="102"/>
    </location>
</feature>
<protein>
    <submittedName>
        <fullName evidence="2">LysR substrate-binding domain-containing protein</fullName>
    </submittedName>
</protein>
<comment type="caution">
    <text evidence="2">The sequence shown here is derived from an EMBL/GenBank/DDBJ whole genome shotgun (WGS) entry which is preliminary data.</text>
</comment>
<dbReference type="Pfam" id="PF03466">
    <property type="entry name" value="LysR_substrate"/>
    <property type="match status" value="1"/>
</dbReference>
<sequence length="110" mass="12134">MASARAAWVCPQYLIANSASPSLNRWNRAEGTTTEALTVLNLVRYGVGIARLNDLMAAPLVRSGELVPLLQTHFGGGRVPIFAVMLQKRHRLPKVRTCLDYRAEWIAGMS</sequence>
<evidence type="ECO:0000313" key="3">
    <source>
        <dbReference type="Proteomes" id="UP001321700"/>
    </source>
</evidence>
<evidence type="ECO:0000313" key="2">
    <source>
        <dbReference type="EMBL" id="MDT7518508.1"/>
    </source>
</evidence>
<keyword evidence="3" id="KW-1185">Reference proteome</keyword>
<dbReference type="InterPro" id="IPR005119">
    <property type="entry name" value="LysR_subst-bd"/>
</dbReference>